<dbReference type="GO" id="GO:0033617">
    <property type="term" value="P:mitochondrial respiratory chain complex IV assembly"/>
    <property type="evidence" value="ECO:0007669"/>
    <property type="project" value="InterPro"/>
</dbReference>
<accession>A0A9W2VGA5</accession>
<organism evidence="2 3">
    <name type="scientific">Panthera pardus</name>
    <name type="common">Leopard</name>
    <name type="synonym">Felis pardus</name>
    <dbReference type="NCBI Taxonomy" id="9691"/>
    <lineage>
        <taxon>Eukaryota</taxon>
        <taxon>Metazoa</taxon>
        <taxon>Chordata</taxon>
        <taxon>Craniata</taxon>
        <taxon>Vertebrata</taxon>
        <taxon>Euteleostomi</taxon>
        <taxon>Mammalia</taxon>
        <taxon>Eutheria</taxon>
        <taxon>Laurasiatheria</taxon>
        <taxon>Carnivora</taxon>
        <taxon>Feliformia</taxon>
        <taxon>Felidae</taxon>
        <taxon>Pantherinae</taxon>
        <taxon>Panthera</taxon>
    </lineage>
</organism>
<gene>
    <name evidence="3" type="primary">SMIM20</name>
</gene>
<dbReference type="Pfam" id="PF15061">
    <property type="entry name" value="MITRAC7_Phoenixin"/>
    <property type="match status" value="1"/>
</dbReference>
<keyword evidence="1" id="KW-0472">Membrane</keyword>
<sequence length="57" mass="6719">MSRNLRTALIFGGFISLIGAAFYPIYFRPLMRLEEYHSAVFLHFKRVAHMTMRKSKP</sequence>
<protein>
    <submittedName>
        <fullName evidence="3">Small integral membrane protein 20 isoform X2</fullName>
    </submittedName>
</protein>
<dbReference type="GO" id="GO:0005743">
    <property type="term" value="C:mitochondrial inner membrane"/>
    <property type="evidence" value="ECO:0007669"/>
    <property type="project" value="TreeGrafter"/>
</dbReference>
<dbReference type="CTD" id="389203"/>
<dbReference type="PANTHER" id="PTHR34923:SF1">
    <property type="entry name" value="SMALL INTEGRAL MEMBRANE PROTEIN 20"/>
    <property type="match status" value="1"/>
</dbReference>
<keyword evidence="1" id="KW-0812">Transmembrane</keyword>
<name>A0A9W2VGA5_PANPR</name>
<dbReference type="PANTHER" id="PTHR34923">
    <property type="entry name" value="SMALL INTEGRAL MEMBRANE PROTEIN 20"/>
    <property type="match status" value="1"/>
</dbReference>
<dbReference type="Proteomes" id="UP001165780">
    <property type="component" value="Unplaced"/>
</dbReference>
<evidence type="ECO:0000256" key="1">
    <source>
        <dbReference type="SAM" id="Phobius"/>
    </source>
</evidence>
<feature type="transmembrane region" description="Helical" evidence="1">
    <location>
        <begin position="7"/>
        <end position="26"/>
    </location>
</feature>
<keyword evidence="2" id="KW-1185">Reference proteome</keyword>
<evidence type="ECO:0000313" key="3">
    <source>
        <dbReference type="RefSeq" id="XP_053757615.1"/>
    </source>
</evidence>
<evidence type="ECO:0000313" key="2">
    <source>
        <dbReference type="Proteomes" id="UP001165780"/>
    </source>
</evidence>
<dbReference type="RefSeq" id="XP_053757615.1">
    <property type="nucleotide sequence ID" value="XM_053901640.1"/>
</dbReference>
<dbReference type="InterPro" id="IPR027917">
    <property type="entry name" value="MITRAC7/Phoenixin"/>
</dbReference>
<dbReference type="GeneID" id="109269573"/>
<proteinExistence type="predicted"/>
<reference evidence="3" key="1">
    <citation type="submission" date="2025-08" db="UniProtKB">
        <authorList>
            <consortium name="RefSeq"/>
        </authorList>
    </citation>
    <scope>IDENTIFICATION</scope>
    <source>
        <tissue evidence="3">Whole blood</tissue>
    </source>
</reference>
<dbReference type="AlphaFoldDB" id="A0A9W2VGA5"/>
<keyword evidence="1" id="KW-1133">Transmembrane helix</keyword>